<dbReference type="GO" id="GO:0004747">
    <property type="term" value="F:ribokinase activity"/>
    <property type="evidence" value="ECO:0007669"/>
    <property type="project" value="UniProtKB-UniRule"/>
</dbReference>
<evidence type="ECO:0000256" key="3">
    <source>
        <dbReference type="ARBA" id="ARBA00022741"/>
    </source>
</evidence>
<comment type="subunit">
    <text evidence="9">Homodimer.</text>
</comment>
<dbReference type="HAMAP" id="MF_01987">
    <property type="entry name" value="Ribokinase"/>
    <property type="match status" value="1"/>
</dbReference>
<keyword evidence="4 9" id="KW-0418">Kinase</keyword>
<keyword evidence="3 9" id="KW-0547">Nucleotide-binding</keyword>
<feature type="binding site" evidence="9">
    <location>
        <position position="341"/>
    </location>
    <ligand>
        <name>K(+)</name>
        <dbReference type="ChEBI" id="CHEBI:29103"/>
    </ligand>
</feature>
<feature type="binding site" evidence="9">
    <location>
        <begin position="10"/>
        <end position="12"/>
    </location>
    <ligand>
        <name>substrate</name>
    </ligand>
</feature>
<proteinExistence type="inferred from homology"/>
<evidence type="ECO:0000256" key="4">
    <source>
        <dbReference type="ARBA" id="ARBA00022777"/>
    </source>
</evidence>
<comment type="function">
    <text evidence="9">Catalyzes the phosphorylation of ribose at O-5 in a reaction requiring ATP and magnesium. The resulting D-ribose-5-phosphate can then be used either for sythesis of nucleotides, histidine, and tryptophan, or as a component of the pentose phosphate pathway.</text>
</comment>
<reference evidence="13" key="1">
    <citation type="submission" date="2017-02" db="UniProtKB">
        <authorList>
            <consortium name="WormBaseParasite"/>
        </authorList>
    </citation>
    <scope>IDENTIFICATION</scope>
</reference>
<dbReference type="Pfam" id="PF00294">
    <property type="entry name" value="PfkB"/>
    <property type="match status" value="1"/>
</dbReference>
<dbReference type="Gene3D" id="3.40.1190.20">
    <property type="match status" value="1"/>
</dbReference>
<dbReference type="EMBL" id="UYRS01018411">
    <property type="protein sequence ID" value="VDK34981.1"/>
    <property type="molecule type" value="Genomic_DNA"/>
</dbReference>
<evidence type="ECO:0000256" key="1">
    <source>
        <dbReference type="ARBA" id="ARBA00022679"/>
    </source>
</evidence>
<feature type="binding site" evidence="9">
    <location>
        <begin position="38"/>
        <end position="42"/>
    </location>
    <ligand>
        <name>substrate</name>
    </ligand>
</feature>
<dbReference type="GO" id="GO:0019303">
    <property type="term" value="P:D-ribose catabolic process"/>
    <property type="evidence" value="ECO:0007669"/>
    <property type="project" value="UniProtKB-UniRule"/>
</dbReference>
<evidence type="ECO:0000313" key="11">
    <source>
        <dbReference type="EMBL" id="VDK34981.1"/>
    </source>
</evidence>
<dbReference type="Proteomes" id="UP000282613">
    <property type="component" value="Unassembled WGS sequence"/>
</dbReference>
<feature type="active site" description="Proton acceptor" evidence="9">
    <location>
        <position position="304"/>
    </location>
</feature>
<keyword evidence="2 9" id="KW-0479">Metal-binding</keyword>
<dbReference type="GO" id="GO:0005524">
    <property type="term" value="F:ATP binding"/>
    <property type="evidence" value="ECO:0007669"/>
    <property type="project" value="UniProtKB-UniRule"/>
</dbReference>
<feature type="binding site" evidence="9">
    <location>
        <begin position="303"/>
        <end position="304"/>
    </location>
    <ligand>
        <name>ATP</name>
        <dbReference type="ChEBI" id="CHEBI:30616"/>
    </ligand>
</feature>
<comment type="caution">
    <text evidence="9">Lacks conserved residue(s) required for the propagation of feature annotation.</text>
</comment>
<dbReference type="PANTHER" id="PTHR10584">
    <property type="entry name" value="SUGAR KINASE"/>
    <property type="match status" value="1"/>
</dbReference>
<evidence type="ECO:0000313" key="13">
    <source>
        <dbReference type="WBParaSite" id="TASK_0000538901-mRNA-1"/>
    </source>
</evidence>
<dbReference type="PANTHER" id="PTHR10584:SF166">
    <property type="entry name" value="RIBOKINASE"/>
    <property type="match status" value="1"/>
</dbReference>
<dbReference type="CDD" id="cd01174">
    <property type="entry name" value="ribokinase"/>
    <property type="match status" value="1"/>
</dbReference>
<dbReference type="STRING" id="60517.A0A0R3W5J2"/>
<dbReference type="SUPFAM" id="SSF53613">
    <property type="entry name" value="Ribokinase-like"/>
    <property type="match status" value="1"/>
</dbReference>
<keyword evidence="1 9" id="KW-0808">Transferase</keyword>
<comment type="pathway">
    <text evidence="9">Carbohydrate metabolism; D-ribose degradation; D-ribose 5-phosphate from beta-D-ribopyranose: step 2/2.</text>
</comment>
<feature type="binding site" evidence="9">
    <location>
        <position position="203"/>
    </location>
    <ligand>
        <name>ATP</name>
        <dbReference type="ChEBI" id="CHEBI:30616"/>
    </ligand>
</feature>
<feature type="binding site" evidence="9">
    <location>
        <position position="345"/>
    </location>
    <ligand>
        <name>K(+)</name>
        <dbReference type="ChEBI" id="CHEBI:29103"/>
    </ligand>
</feature>
<comment type="subcellular location">
    <subcellularLocation>
        <location evidence="9">Cytoplasm</location>
    </subcellularLocation>
    <subcellularLocation>
        <location evidence="9">Nucleus</location>
    </subcellularLocation>
</comment>
<evidence type="ECO:0000256" key="8">
    <source>
        <dbReference type="ARBA" id="ARBA00023277"/>
    </source>
</evidence>
<dbReference type="InterPro" id="IPR002139">
    <property type="entry name" value="Ribo/fructo_kinase"/>
</dbReference>
<keyword evidence="9" id="KW-0539">Nucleus</keyword>
<feature type="binding site" evidence="9">
    <location>
        <position position="298"/>
    </location>
    <ligand>
        <name>K(+)</name>
        <dbReference type="ChEBI" id="CHEBI:29103"/>
    </ligand>
</feature>
<keyword evidence="7 9" id="KW-0630">Potassium</keyword>
<dbReference type="GO" id="GO:0046872">
    <property type="term" value="F:metal ion binding"/>
    <property type="evidence" value="ECO:0007669"/>
    <property type="project" value="UniProtKB-KW"/>
</dbReference>
<evidence type="ECO:0000256" key="6">
    <source>
        <dbReference type="ARBA" id="ARBA00022842"/>
    </source>
</evidence>
<keyword evidence="5 9" id="KW-0067">ATP-binding</keyword>
<dbReference type="InterPro" id="IPR011611">
    <property type="entry name" value="PfkB_dom"/>
</dbReference>
<keyword evidence="8 9" id="KW-0119">Carbohydrate metabolism</keyword>
<gene>
    <name evidence="11" type="ORF">TASK_LOCUS5390</name>
</gene>
<protein>
    <recommendedName>
        <fullName evidence="9">Ribokinase</fullName>
        <shortName evidence="9">RK</shortName>
        <ecNumber evidence="9">2.7.1.15</ecNumber>
    </recommendedName>
</protein>
<dbReference type="EC" id="2.7.1.15" evidence="9"/>
<sequence length="367" mass="39760">MEVTIVGSINTDLVCYTDRFPLPGETIVGAKFATGFGGKGANQCVAARKLGAKTSLVSRVGDDYFGKEYIDYLKRAGVETASLTREYCCFKDTIKVSHTADSGVAVITVDQSNGDNNIVIIPGANEEISINDIEEAHRKGLLGEKVMECQFESNAEATLYALEQAKKHGIITILDPAPAPNPGSPFLPLMKRFMKASTMICPNETEAAVLTGISVPDFAGKNSAQIAESALAWLLHLQEAGVTYPLVTLGANGVVGLLPKCEGDSTSADDVTILKSDLITDDRAIFHIRCPVYTKVVDTTGAGDCFAGSLAFYMARYPEITIVEKLRRSVWIASQSVLRHGTQASFYEYHELPNELFESAEFRWPQA</sequence>
<feature type="binding site" evidence="9">
    <location>
        <begin position="248"/>
        <end position="253"/>
    </location>
    <ligand>
        <name>ATP</name>
        <dbReference type="ChEBI" id="CHEBI:30616"/>
    </ligand>
</feature>
<comment type="similarity">
    <text evidence="9">Belongs to the carbohydrate kinase PfkB family. Ribokinase subfamily.</text>
</comment>
<evidence type="ECO:0000256" key="7">
    <source>
        <dbReference type="ARBA" id="ARBA00022958"/>
    </source>
</evidence>
<dbReference type="GO" id="GO:0005829">
    <property type="term" value="C:cytosol"/>
    <property type="evidence" value="ECO:0007669"/>
    <property type="project" value="TreeGrafter"/>
</dbReference>
<feature type="binding site" evidence="9">
    <location>
        <position position="152"/>
    </location>
    <ligand>
        <name>substrate</name>
    </ligand>
</feature>
<comment type="catalytic activity">
    <reaction evidence="9">
        <text>D-ribose + ATP = D-ribose 5-phosphate + ADP + H(+)</text>
        <dbReference type="Rhea" id="RHEA:13697"/>
        <dbReference type="ChEBI" id="CHEBI:15378"/>
        <dbReference type="ChEBI" id="CHEBI:30616"/>
        <dbReference type="ChEBI" id="CHEBI:47013"/>
        <dbReference type="ChEBI" id="CHEBI:78346"/>
        <dbReference type="ChEBI" id="CHEBI:456216"/>
        <dbReference type="EC" id="2.7.1.15"/>
    </reaction>
</comment>
<evidence type="ECO:0000256" key="5">
    <source>
        <dbReference type="ARBA" id="ARBA00022840"/>
    </source>
</evidence>
<evidence type="ECO:0000256" key="9">
    <source>
        <dbReference type="HAMAP-Rule" id="MF_03215"/>
    </source>
</evidence>
<keyword evidence="12" id="KW-1185">Reference proteome</keyword>
<dbReference type="GO" id="GO:0005634">
    <property type="term" value="C:nucleus"/>
    <property type="evidence" value="ECO:0007669"/>
    <property type="project" value="UniProtKB-SubCell"/>
</dbReference>
<feature type="domain" description="Carbohydrate kinase PfkB" evidence="10">
    <location>
        <begin position="3"/>
        <end position="345"/>
    </location>
</feature>
<accession>A0A0R3W5J2</accession>
<name>A0A0R3W5J2_TAEAS</name>
<feature type="binding site" evidence="9">
    <location>
        <position position="304"/>
    </location>
    <ligand>
        <name>substrate</name>
    </ligand>
</feature>
<reference evidence="11 12" key="2">
    <citation type="submission" date="2018-11" db="EMBL/GenBank/DDBJ databases">
        <authorList>
            <consortium name="Pathogen Informatics"/>
        </authorList>
    </citation>
    <scope>NUCLEOTIDE SEQUENCE [LARGE SCALE GENOMIC DNA]</scope>
</reference>
<evidence type="ECO:0000256" key="2">
    <source>
        <dbReference type="ARBA" id="ARBA00022723"/>
    </source>
</evidence>
<evidence type="ECO:0000259" key="10">
    <source>
        <dbReference type="Pfam" id="PF00294"/>
    </source>
</evidence>
<comment type="activity regulation">
    <text evidence="9">Activated by a monovalent cation that binds near, but not in, the active site. The most likely occupant of the site in vivo is potassium. Ion binding induces a conformational change that may alter substrate affinity.</text>
</comment>
<feature type="binding site" evidence="9">
    <location>
        <position position="336"/>
    </location>
    <ligand>
        <name>K(+)</name>
        <dbReference type="ChEBI" id="CHEBI:29103"/>
    </ligand>
</feature>
<dbReference type="OrthoDB" id="415590at2759"/>
<dbReference type="PRINTS" id="PR00990">
    <property type="entry name" value="RIBOKINASE"/>
</dbReference>
<keyword evidence="9" id="KW-0963">Cytoplasm</keyword>
<evidence type="ECO:0000313" key="12">
    <source>
        <dbReference type="Proteomes" id="UP000282613"/>
    </source>
</evidence>
<dbReference type="UniPathway" id="UPA00916">
    <property type="reaction ID" value="UER00889"/>
</dbReference>
<dbReference type="InterPro" id="IPR029056">
    <property type="entry name" value="Ribokinase-like"/>
</dbReference>
<comment type="cofactor">
    <cofactor evidence="9">
        <name>Mg(2+)</name>
        <dbReference type="ChEBI" id="CHEBI:18420"/>
    </cofactor>
    <text evidence="9">Requires a divalent cation, most likely magnesium in vivo, as an electrophilic catalyst to aid phosphoryl group transfer. It is the chelate of the metal and the nucleotide that is the actual substrate.</text>
</comment>
<organism evidence="13">
    <name type="scientific">Taenia asiatica</name>
    <name type="common">Asian tapeworm</name>
    <dbReference type="NCBI Taxonomy" id="60517"/>
    <lineage>
        <taxon>Eukaryota</taxon>
        <taxon>Metazoa</taxon>
        <taxon>Spiralia</taxon>
        <taxon>Lophotrochozoa</taxon>
        <taxon>Platyhelminthes</taxon>
        <taxon>Cestoda</taxon>
        <taxon>Eucestoda</taxon>
        <taxon>Cyclophyllidea</taxon>
        <taxon>Taeniidae</taxon>
        <taxon>Taenia</taxon>
    </lineage>
</organism>
<feature type="binding site" evidence="9">
    <location>
        <position position="300"/>
    </location>
    <ligand>
        <name>K(+)</name>
        <dbReference type="ChEBI" id="CHEBI:29103"/>
    </ligand>
</feature>
<dbReference type="AlphaFoldDB" id="A0A0R3W5J2"/>
<dbReference type="WBParaSite" id="TASK_0000538901-mRNA-1">
    <property type="protein sequence ID" value="TASK_0000538901-mRNA-1"/>
    <property type="gene ID" value="TASK_0000538901"/>
</dbReference>
<keyword evidence="6 9" id="KW-0460">Magnesium</keyword>
<dbReference type="InterPro" id="IPR011877">
    <property type="entry name" value="Ribokinase"/>
</dbReference>
<feature type="binding site" evidence="9">
    <location>
        <position position="339"/>
    </location>
    <ligand>
        <name>K(+)</name>
        <dbReference type="ChEBI" id="CHEBI:29103"/>
    </ligand>
</feature>